<protein>
    <submittedName>
        <fullName evidence="1">PE domain-containing protein</fullName>
    </submittedName>
</protein>
<organism evidence="1 2">
    <name type="scientific">Nocardia amamiensis</name>
    <dbReference type="NCBI Taxonomy" id="404578"/>
    <lineage>
        <taxon>Bacteria</taxon>
        <taxon>Bacillati</taxon>
        <taxon>Actinomycetota</taxon>
        <taxon>Actinomycetes</taxon>
        <taxon>Mycobacteriales</taxon>
        <taxon>Nocardiaceae</taxon>
        <taxon>Nocardia</taxon>
    </lineage>
</organism>
<reference evidence="1 2" key="1">
    <citation type="submission" date="2020-10" db="EMBL/GenBank/DDBJ databases">
        <title>Identification of Nocardia species via Next-generation sequencing and recognition of intraspecies genetic diversity.</title>
        <authorList>
            <person name="Li P."/>
            <person name="Li P."/>
            <person name="Lu B."/>
        </authorList>
    </citation>
    <scope>NUCLEOTIDE SEQUENCE [LARGE SCALE GENOMIC DNA]</scope>
    <source>
        <strain evidence="1 2">BJ06-0157</strain>
    </source>
</reference>
<keyword evidence="2" id="KW-1185">Reference proteome</keyword>
<dbReference type="EMBL" id="JADLQX010000019">
    <property type="protein sequence ID" value="MBF6300562.1"/>
    <property type="molecule type" value="Genomic_DNA"/>
</dbReference>
<name>A0ABS0CVE6_9NOCA</name>
<dbReference type="Proteomes" id="UP000702209">
    <property type="component" value="Unassembled WGS sequence"/>
</dbReference>
<evidence type="ECO:0000313" key="2">
    <source>
        <dbReference type="Proteomes" id="UP000702209"/>
    </source>
</evidence>
<comment type="caution">
    <text evidence="1">The sequence shown here is derived from an EMBL/GenBank/DDBJ whole genome shotgun (WGS) entry which is preliminary data.</text>
</comment>
<evidence type="ECO:0000313" key="1">
    <source>
        <dbReference type="EMBL" id="MBF6300562.1"/>
    </source>
</evidence>
<accession>A0ABS0CVE6</accession>
<gene>
    <name evidence="1" type="ORF">IU459_23885</name>
</gene>
<sequence length="106" mass="10941">MFFAINNPGQITTIGAQLSGETADMIAAMGVTAPASVPLPPGIDDVSRDITEGFLDFAVKLYDKTVQGAVYRAEAAPHLPAVEVSYSGEDGAGSSRVLAHGSEFGK</sequence>
<dbReference type="RefSeq" id="WP_195131805.1">
    <property type="nucleotide sequence ID" value="NZ_JADLQX010000019.1"/>
</dbReference>
<proteinExistence type="predicted"/>